<keyword evidence="7" id="KW-0010">Activator</keyword>
<name>A0A927D1F7_9BACI</name>
<dbReference type="InterPro" id="IPR001867">
    <property type="entry name" value="OmpR/PhoB-type_DNA-bd"/>
</dbReference>
<dbReference type="FunFam" id="3.40.50.2300:FF:000001">
    <property type="entry name" value="DNA-binding response regulator PhoB"/>
    <property type="match status" value="1"/>
</dbReference>
<protein>
    <submittedName>
        <fullName evidence="13">Response regulator transcription factor</fullName>
    </submittedName>
</protein>
<dbReference type="PANTHER" id="PTHR48111">
    <property type="entry name" value="REGULATOR OF RPOS"/>
    <property type="match status" value="1"/>
</dbReference>
<keyword evidence="4" id="KW-0902">Two-component regulatory system</keyword>
<dbReference type="PANTHER" id="PTHR48111:SF44">
    <property type="entry name" value="TRANSCRIPTIONAL REGULATORY PROTEIN RESD"/>
    <property type="match status" value="1"/>
</dbReference>
<dbReference type="CDD" id="cd17574">
    <property type="entry name" value="REC_OmpR"/>
    <property type="match status" value="1"/>
</dbReference>
<evidence type="ECO:0000256" key="1">
    <source>
        <dbReference type="ARBA" id="ARBA00004496"/>
    </source>
</evidence>
<evidence type="ECO:0000256" key="8">
    <source>
        <dbReference type="ARBA" id="ARBA00023163"/>
    </source>
</evidence>
<comment type="caution">
    <text evidence="13">The sequence shown here is derived from an EMBL/GenBank/DDBJ whole genome shotgun (WGS) entry which is preliminary data.</text>
</comment>
<dbReference type="FunFam" id="1.10.10.10:FF:000018">
    <property type="entry name" value="DNA-binding response regulator ResD"/>
    <property type="match status" value="1"/>
</dbReference>
<gene>
    <name evidence="13" type="ORF">IEO70_15830</name>
</gene>
<evidence type="ECO:0000256" key="10">
    <source>
        <dbReference type="PROSITE-ProRule" id="PRU01091"/>
    </source>
</evidence>
<dbReference type="Gene3D" id="3.40.50.2300">
    <property type="match status" value="1"/>
</dbReference>
<sequence length="229" mass="26518">MSNFRVLVVDDEEDMRHLIEMYLLNSKYECTKASGGKEALHAMENEKIDVVLLDIMMPDQDGFKVCEEIRKTSDVPIIFVSAKGEEWDKVKALKLGGDDYIVKPFSPGELMARIEALLRRAGKKRDLSEEDYIKYGEILINKKSRKVTINDEAITLTLKEYELLNFLIIHANQVLSREQLLERIWGNDYRGSLRTVDTHIKTLRMKLKTADYIHTVWGIGYKFEGLDEK</sequence>
<evidence type="ECO:0000256" key="7">
    <source>
        <dbReference type="ARBA" id="ARBA00023159"/>
    </source>
</evidence>
<evidence type="ECO:0000256" key="2">
    <source>
        <dbReference type="ARBA" id="ARBA00022490"/>
    </source>
</evidence>
<dbReference type="SUPFAM" id="SSF52172">
    <property type="entry name" value="CheY-like"/>
    <property type="match status" value="1"/>
</dbReference>
<dbReference type="Proteomes" id="UP000602076">
    <property type="component" value="Unassembled WGS sequence"/>
</dbReference>
<evidence type="ECO:0000313" key="14">
    <source>
        <dbReference type="Proteomes" id="UP000602076"/>
    </source>
</evidence>
<feature type="domain" description="Response regulatory" evidence="11">
    <location>
        <begin position="5"/>
        <end position="118"/>
    </location>
</feature>
<evidence type="ECO:0000259" key="11">
    <source>
        <dbReference type="PROSITE" id="PS50110"/>
    </source>
</evidence>
<dbReference type="Pfam" id="PF00486">
    <property type="entry name" value="Trans_reg_C"/>
    <property type="match status" value="1"/>
</dbReference>
<keyword evidence="8" id="KW-0804">Transcription</keyword>
<dbReference type="InterPro" id="IPR011006">
    <property type="entry name" value="CheY-like_superfamily"/>
</dbReference>
<comment type="subcellular location">
    <subcellularLocation>
        <location evidence="1">Cytoplasm</location>
    </subcellularLocation>
</comment>
<dbReference type="InterPro" id="IPR039420">
    <property type="entry name" value="WalR-like"/>
</dbReference>
<feature type="domain" description="OmpR/PhoB-type" evidence="12">
    <location>
        <begin position="130"/>
        <end position="225"/>
    </location>
</feature>
<dbReference type="SMART" id="SM00448">
    <property type="entry name" value="REC"/>
    <property type="match status" value="1"/>
</dbReference>
<dbReference type="GO" id="GO:0006355">
    <property type="term" value="P:regulation of DNA-templated transcription"/>
    <property type="evidence" value="ECO:0007669"/>
    <property type="project" value="InterPro"/>
</dbReference>
<evidence type="ECO:0000256" key="3">
    <source>
        <dbReference type="ARBA" id="ARBA00022553"/>
    </source>
</evidence>
<dbReference type="InterPro" id="IPR001789">
    <property type="entry name" value="Sig_transdc_resp-reg_receiver"/>
</dbReference>
<reference evidence="13" key="1">
    <citation type="submission" date="2020-09" db="EMBL/GenBank/DDBJ databases">
        <title>Bacillus faecalis sp. nov., a moderately halophilic bacterium isolated from cow faeces.</title>
        <authorList>
            <person name="Jiang L."/>
            <person name="Lee J."/>
        </authorList>
    </citation>
    <scope>NUCLEOTIDE SEQUENCE</scope>
    <source>
        <strain evidence="13">AGMB 02131</strain>
    </source>
</reference>
<dbReference type="AlphaFoldDB" id="A0A927D1F7"/>
<evidence type="ECO:0000256" key="6">
    <source>
        <dbReference type="ARBA" id="ARBA00023125"/>
    </source>
</evidence>
<dbReference type="GO" id="GO:0032993">
    <property type="term" value="C:protein-DNA complex"/>
    <property type="evidence" value="ECO:0007669"/>
    <property type="project" value="TreeGrafter"/>
</dbReference>
<keyword evidence="3 9" id="KW-0597">Phosphoprotein</keyword>
<dbReference type="RefSeq" id="WP_190999344.1">
    <property type="nucleotide sequence ID" value="NZ_JACXSI010000045.1"/>
</dbReference>
<dbReference type="GO" id="GO:0000156">
    <property type="term" value="F:phosphorelay response regulator activity"/>
    <property type="evidence" value="ECO:0007669"/>
    <property type="project" value="TreeGrafter"/>
</dbReference>
<feature type="modified residue" description="4-aspartylphosphate" evidence="9">
    <location>
        <position position="54"/>
    </location>
</feature>
<keyword evidence="5" id="KW-0805">Transcription regulation</keyword>
<dbReference type="InterPro" id="IPR036388">
    <property type="entry name" value="WH-like_DNA-bd_sf"/>
</dbReference>
<dbReference type="EMBL" id="JACXSI010000045">
    <property type="protein sequence ID" value="MBD3109810.1"/>
    <property type="molecule type" value="Genomic_DNA"/>
</dbReference>
<dbReference type="GO" id="GO:0000976">
    <property type="term" value="F:transcription cis-regulatory region binding"/>
    <property type="evidence" value="ECO:0007669"/>
    <property type="project" value="TreeGrafter"/>
</dbReference>
<dbReference type="Gene3D" id="1.10.10.10">
    <property type="entry name" value="Winged helix-like DNA-binding domain superfamily/Winged helix DNA-binding domain"/>
    <property type="match status" value="1"/>
</dbReference>
<dbReference type="GO" id="GO:0005829">
    <property type="term" value="C:cytosol"/>
    <property type="evidence" value="ECO:0007669"/>
    <property type="project" value="TreeGrafter"/>
</dbReference>
<evidence type="ECO:0000256" key="4">
    <source>
        <dbReference type="ARBA" id="ARBA00023012"/>
    </source>
</evidence>
<keyword evidence="6 10" id="KW-0238">DNA-binding</keyword>
<evidence type="ECO:0000313" key="13">
    <source>
        <dbReference type="EMBL" id="MBD3109810.1"/>
    </source>
</evidence>
<dbReference type="PROSITE" id="PS51755">
    <property type="entry name" value="OMPR_PHOB"/>
    <property type="match status" value="1"/>
</dbReference>
<dbReference type="PROSITE" id="PS50110">
    <property type="entry name" value="RESPONSE_REGULATORY"/>
    <property type="match status" value="1"/>
</dbReference>
<keyword evidence="14" id="KW-1185">Reference proteome</keyword>
<evidence type="ECO:0000256" key="9">
    <source>
        <dbReference type="PROSITE-ProRule" id="PRU00169"/>
    </source>
</evidence>
<accession>A0A927D1F7</accession>
<evidence type="ECO:0000256" key="5">
    <source>
        <dbReference type="ARBA" id="ARBA00023015"/>
    </source>
</evidence>
<dbReference type="Gene3D" id="6.10.250.690">
    <property type="match status" value="1"/>
</dbReference>
<dbReference type="SMART" id="SM00862">
    <property type="entry name" value="Trans_reg_C"/>
    <property type="match status" value="1"/>
</dbReference>
<feature type="DNA-binding region" description="OmpR/PhoB-type" evidence="10">
    <location>
        <begin position="130"/>
        <end position="225"/>
    </location>
</feature>
<evidence type="ECO:0000259" key="12">
    <source>
        <dbReference type="PROSITE" id="PS51755"/>
    </source>
</evidence>
<dbReference type="Pfam" id="PF00072">
    <property type="entry name" value="Response_reg"/>
    <property type="match status" value="1"/>
</dbReference>
<proteinExistence type="predicted"/>
<dbReference type="CDD" id="cd00383">
    <property type="entry name" value="trans_reg_C"/>
    <property type="match status" value="1"/>
</dbReference>
<keyword evidence="2" id="KW-0963">Cytoplasm</keyword>
<organism evidence="13 14">
    <name type="scientific">Peribacillus faecalis</name>
    <dbReference type="NCBI Taxonomy" id="2772559"/>
    <lineage>
        <taxon>Bacteria</taxon>
        <taxon>Bacillati</taxon>
        <taxon>Bacillota</taxon>
        <taxon>Bacilli</taxon>
        <taxon>Bacillales</taxon>
        <taxon>Bacillaceae</taxon>
        <taxon>Peribacillus</taxon>
    </lineage>
</organism>